<protein>
    <submittedName>
        <fullName evidence="1">Uncharacterized protein</fullName>
    </submittedName>
</protein>
<organism evidence="1 2">
    <name type="scientific">Solanum commersonii</name>
    <name type="common">Commerson's wild potato</name>
    <name type="synonym">Commerson's nightshade</name>
    <dbReference type="NCBI Taxonomy" id="4109"/>
    <lineage>
        <taxon>Eukaryota</taxon>
        <taxon>Viridiplantae</taxon>
        <taxon>Streptophyta</taxon>
        <taxon>Embryophyta</taxon>
        <taxon>Tracheophyta</taxon>
        <taxon>Spermatophyta</taxon>
        <taxon>Magnoliopsida</taxon>
        <taxon>eudicotyledons</taxon>
        <taxon>Gunneridae</taxon>
        <taxon>Pentapetalae</taxon>
        <taxon>asterids</taxon>
        <taxon>lamiids</taxon>
        <taxon>Solanales</taxon>
        <taxon>Solanaceae</taxon>
        <taxon>Solanoideae</taxon>
        <taxon>Solaneae</taxon>
        <taxon>Solanum</taxon>
    </lineage>
</organism>
<evidence type="ECO:0000313" key="2">
    <source>
        <dbReference type="Proteomes" id="UP000824120"/>
    </source>
</evidence>
<reference evidence="1 2" key="1">
    <citation type="submission" date="2020-09" db="EMBL/GenBank/DDBJ databases">
        <title>De no assembly of potato wild relative species, Solanum commersonii.</title>
        <authorList>
            <person name="Cho K."/>
        </authorList>
    </citation>
    <scope>NUCLEOTIDE SEQUENCE [LARGE SCALE GENOMIC DNA]</scope>
    <source>
        <strain evidence="1">LZ3.2</strain>
        <tissue evidence="1">Leaf</tissue>
    </source>
</reference>
<keyword evidence="2" id="KW-1185">Reference proteome</keyword>
<proteinExistence type="predicted"/>
<gene>
    <name evidence="1" type="ORF">H5410_062732</name>
</gene>
<accession>A0A9J5WDK5</accession>
<evidence type="ECO:0000313" key="1">
    <source>
        <dbReference type="EMBL" id="KAG5572966.1"/>
    </source>
</evidence>
<dbReference type="AlphaFoldDB" id="A0A9J5WDK5"/>
<comment type="caution">
    <text evidence="1">The sequence shown here is derived from an EMBL/GenBank/DDBJ whole genome shotgun (WGS) entry which is preliminary data.</text>
</comment>
<dbReference type="Proteomes" id="UP000824120">
    <property type="component" value="Chromosome 12"/>
</dbReference>
<dbReference type="EMBL" id="JACXVP010000012">
    <property type="protein sequence ID" value="KAG5572966.1"/>
    <property type="molecule type" value="Genomic_DNA"/>
</dbReference>
<sequence length="84" mass="9061">MSIHDQAEAVVLSQIVMAADGTHIGLALASILKFKANSPPFTKSTTHHRSVSPISVHYSPLPTIIYQVCHPSNVSSLLHVSDFI</sequence>
<name>A0A9J5WDK5_SOLCO</name>